<sequence>MSDPYGLPEDLRRLISSSSRTTPPTHFNHLPQPPLSLSVAPPPPTNNNTYDPFMVSDVFFPRGPFTHHYPPPHHHHHNDYYCSSSTSTLNNTDTTASATVTTVVPVVVATPTTAPLFCSSSNSMENNNTMTTASEKGWLGFDPGNNRWPRQETLSLLEIRSRLDSKFRESNLKAPLWNEISRIMAEEFGYQRSGKKCKEKFENLYKYYKKTKEGKASRQDGKHYRFFRQLEAICGESTTTHHHRHHDSTSENKTHHDAGNTSASFQSPTFAANQDNVNVEHFANNLKSSESLSFSNSSDQLETSSSENNDEDLSAIAYMMKQSSSRDNNNNNNNDKQKGLELDHRQSSQRSRVRKSWRGKIEEIVGSHMRKIIETQDAWMEKMLSVVEQREREMASKEEERKRKESMRFDQEVHELWAKERAWVEARDAALIKVVRKHIGFKELEALALPLHHHDGEAAAAAMVVVEEEQQNNKNNNEEEYPCEAVGSSKWTEMEISNLIQLRNGFEERVRENGYLEHNGLWDEIAAKLGCLGFDRSASECKQIWDEISISLRVTVECSSSNANKTTRPWCLGLKLTDDDEV</sequence>
<dbReference type="FunFam" id="1.10.10.60:FF:000342">
    <property type="entry name" value="trihelix transcription factor PTL-like"/>
    <property type="match status" value="1"/>
</dbReference>
<dbReference type="InterPro" id="IPR044822">
    <property type="entry name" value="Myb_DNA-bind_4"/>
</dbReference>
<dbReference type="Pfam" id="PF13837">
    <property type="entry name" value="Myb_DNA-bind_4"/>
    <property type="match status" value="2"/>
</dbReference>
<keyword evidence="5" id="KW-0539">Nucleus</keyword>
<comment type="subcellular location">
    <subcellularLocation>
        <location evidence="1">Nucleus</location>
    </subcellularLocation>
</comment>
<reference evidence="9 10" key="1">
    <citation type="submission" date="2024-01" db="EMBL/GenBank/DDBJ databases">
        <title>The genomes of 5 underutilized Papilionoideae crops provide insights into root nodulation and disease resistanc.</title>
        <authorList>
            <person name="Yuan L."/>
        </authorList>
    </citation>
    <scope>NUCLEOTIDE SEQUENCE [LARGE SCALE GENOMIC DNA]</scope>
    <source>
        <strain evidence="9">ZHUSHIDOU_FW_LH</strain>
        <tissue evidence="9">Leaf</tissue>
    </source>
</reference>
<feature type="region of interest" description="Disordered" evidence="7">
    <location>
        <begin position="323"/>
        <end position="355"/>
    </location>
</feature>
<feature type="compositionally biased region" description="Polar residues" evidence="7">
    <location>
        <begin position="259"/>
        <end position="268"/>
    </location>
</feature>
<keyword evidence="3" id="KW-0238">DNA-binding</keyword>
<comment type="caution">
    <text evidence="9">The sequence shown here is derived from an EMBL/GenBank/DDBJ whole genome shotgun (WGS) entry which is preliminary data.</text>
</comment>
<feature type="compositionally biased region" description="Low complexity" evidence="7">
    <location>
        <begin position="290"/>
        <end position="301"/>
    </location>
</feature>
<keyword evidence="2" id="KW-0805">Transcription regulation</keyword>
<feature type="compositionally biased region" description="Basic and acidic residues" evidence="7">
    <location>
        <begin position="247"/>
        <end position="258"/>
    </location>
</feature>
<gene>
    <name evidence="9" type="ORF">RIF29_21131</name>
</gene>
<evidence type="ECO:0000256" key="3">
    <source>
        <dbReference type="ARBA" id="ARBA00023125"/>
    </source>
</evidence>
<proteinExistence type="predicted"/>
<evidence type="ECO:0000256" key="1">
    <source>
        <dbReference type="ARBA" id="ARBA00004123"/>
    </source>
</evidence>
<dbReference type="PANTHER" id="PTHR21654">
    <property type="entry name" value="FI21293P1"/>
    <property type="match status" value="1"/>
</dbReference>
<keyword evidence="6" id="KW-0175">Coiled coil</keyword>
<dbReference type="PROSITE" id="PS50090">
    <property type="entry name" value="MYB_LIKE"/>
    <property type="match status" value="2"/>
</dbReference>
<accession>A0AAN9I5P1</accession>
<dbReference type="SMART" id="SM00717">
    <property type="entry name" value="SANT"/>
    <property type="match status" value="2"/>
</dbReference>
<evidence type="ECO:0000313" key="10">
    <source>
        <dbReference type="Proteomes" id="UP001372338"/>
    </source>
</evidence>
<dbReference type="GO" id="GO:0006355">
    <property type="term" value="P:regulation of DNA-templated transcription"/>
    <property type="evidence" value="ECO:0007669"/>
    <property type="project" value="UniProtKB-ARBA"/>
</dbReference>
<evidence type="ECO:0000256" key="6">
    <source>
        <dbReference type="SAM" id="Coils"/>
    </source>
</evidence>
<evidence type="ECO:0000256" key="5">
    <source>
        <dbReference type="ARBA" id="ARBA00023242"/>
    </source>
</evidence>
<protein>
    <recommendedName>
        <fullName evidence="8">Myb-like domain-containing protein</fullName>
    </recommendedName>
</protein>
<dbReference type="AlphaFoldDB" id="A0AAN9I5P1"/>
<evidence type="ECO:0000256" key="2">
    <source>
        <dbReference type="ARBA" id="ARBA00023015"/>
    </source>
</evidence>
<evidence type="ECO:0000256" key="7">
    <source>
        <dbReference type="SAM" id="MobiDB-lite"/>
    </source>
</evidence>
<dbReference type="GO" id="GO:0005634">
    <property type="term" value="C:nucleus"/>
    <property type="evidence" value="ECO:0007669"/>
    <property type="project" value="UniProtKB-SubCell"/>
</dbReference>
<dbReference type="Proteomes" id="UP001372338">
    <property type="component" value="Unassembled WGS sequence"/>
</dbReference>
<feature type="domain" description="Myb-like" evidence="8">
    <location>
        <begin position="146"/>
        <end position="205"/>
    </location>
</feature>
<keyword evidence="4" id="KW-0804">Transcription</keyword>
<dbReference type="GO" id="GO:0003677">
    <property type="term" value="F:DNA binding"/>
    <property type="evidence" value="ECO:0007669"/>
    <property type="project" value="UniProtKB-KW"/>
</dbReference>
<feature type="coiled-coil region" evidence="6">
    <location>
        <begin position="380"/>
        <end position="407"/>
    </location>
</feature>
<feature type="domain" description="Myb-like" evidence="8">
    <location>
        <begin position="489"/>
        <end position="549"/>
    </location>
</feature>
<evidence type="ECO:0000256" key="4">
    <source>
        <dbReference type="ARBA" id="ARBA00023163"/>
    </source>
</evidence>
<feature type="region of interest" description="Disordered" evidence="7">
    <location>
        <begin position="238"/>
        <end position="268"/>
    </location>
</feature>
<feature type="region of interest" description="Disordered" evidence="7">
    <location>
        <begin position="17"/>
        <end position="44"/>
    </location>
</feature>
<dbReference type="CDD" id="cd12203">
    <property type="entry name" value="GT1"/>
    <property type="match status" value="1"/>
</dbReference>
<feature type="region of interest" description="Disordered" evidence="7">
    <location>
        <begin position="290"/>
        <end position="310"/>
    </location>
</feature>
<keyword evidence="10" id="KW-1185">Reference proteome</keyword>
<evidence type="ECO:0000259" key="8">
    <source>
        <dbReference type="PROSITE" id="PS50090"/>
    </source>
</evidence>
<name>A0AAN9I5P1_CROPI</name>
<dbReference type="PANTHER" id="PTHR21654:SF63">
    <property type="entry name" value="MYB-LIKE DOMAIN-CONTAINING PROTEIN"/>
    <property type="match status" value="1"/>
</dbReference>
<dbReference type="EMBL" id="JAYWIO010000004">
    <property type="protein sequence ID" value="KAK7268433.1"/>
    <property type="molecule type" value="Genomic_DNA"/>
</dbReference>
<evidence type="ECO:0000313" key="9">
    <source>
        <dbReference type="EMBL" id="KAK7268433.1"/>
    </source>
</evidence>
<feature type="compositionally biased region" description="Basic and acidic residues" evidence="7">
    <location>
        <begin position="335"/>
        <end position="346"/>
    </location>
</feature>
<dbReference type="InterPro" id="IPR001005">
    <property type="entry name" value="SANT/Myb"/>
</dbReference>
<organism evidence="9 10">
    <name type="scientific">Crotalaria pallida</name>
    <name type="common">Smooth rattlebox</name>
    <name type="synonym">Crotalaria striata</name>
    <dbReference type="NCBI Taxonomy" id="3830"/>
    <lineage>
        <taxon>Eukaryota</taxon>
        <taxon>Viridiplantae</taxon>
        <taxon>Streptophyta</taxon>
        <taxon>Embryophyta</taxon>
        <taxon>Tracheophyta</taxon>
        <taxon>Spermatophyta</taxon>
        <taxon>Magnoliopsida</taxon>
        <taxon>eudicotyledons</taxon>
        <taxon>Gunneridae</taxon>
        <taxon>Pentapetalae</taxon>
        <taxon>rosids</taxon>
        <taxon>fabids</taxon>
        <taxon>Fabales</taxon>
        <taxon>Fabaceae</taxon>
        <taxon>Papilionoideae</taxon>
        <taxon>50 kb inversion clade</taxon>
        <taxon>genistoids sensu lato</taxon>
        <taxon>core genistoids</taxon>
        <taxon>Crotalarieae</taxon>
        <taxon>Crotalaria</taxon>
    </lineage>
</organism>
<dbReference type="Gene3D" id="1.10.10.60">
    <property type="entry name" value="Homeodomain-like"/>
    <property type="match status" value="2"/>
</dbReference>